<feature type="repeat" description="TPR" evidence="3">
    <location>
        <begin position="462"/>
        <end position="495"/>
    </location>
</feature>
<dbReference type="EMBL" id="CXSU01000005">
    <property type="protein sequence ID" value="CTQ48602.1"/>
    <property type="molecule type" value="Genomic_DNA"/>
</dbReference>
<reference evidence="5 6" key="1">
    <citation type="submission" date="2015-07" db="EMBL/GenBank/DDBJ databases">
        <authorList>
            <person name="Noorani M."/>
        </authorList>
    </citation>
    <scope>NUCLEOTIDE SEQUENCE [LARGE SCALE GENOMIC DNA]</scope>
    <source>
        <strain evidence="5 6">CECT 7802</strain>
    </source>
</reference>
<keyword evidence="2 3" id="KW-0802">TPR repeat</keyword>
<name>A0A0M6YE33_9RHOB</name>
<accession>A0A0M6YE33</accession>
<dbReference type="InterPro" id="IPR011990">
    <property type="entry name" value="TPR-like_helical_dom_sf"/>
</dbReference>
<dbReference type="Proteomes" id="UP000049222">
    <property type="component" value="Unassembled WGS sequence"/>
</dbReference>
<protein>
    <submittedName>
        <fullName evidence="5">Lipoprotein NlpI</fullName>
    </submittedName>
</protein>
<feature type="chain" id="PRO_5005807930" evidence="4">
    <location>
        <begin position="20"/>
        <end position="559"/>
    </location>
</feature>
<dbReference type="Pfam" id="PF13432">
    <property type="entry name" value="TPR_16"/>
    <property type="match status" value="2"/>
</dbReference>
<dbReference type="AlphaFoldDB" id="A0A0M6YE33"/>
<dbReference type="InterPro" id="IPR019734">
    <property type="entry name" value="TPR_rpt"/>
</dbReference>
<dbReference type="PANTHER" id="PTHR12558">
    <property type="entry name" value="CELL DIVISION CYCLE 16,23,27"/>
    <property type="match status" value="1"/>
</dbReference>
<dbReference type="RefSeq" id="WP_055082427.1">
    <property type="nucleotide sequence ID" value="NZ_CXSU01000005.1"/>
</dbReference>
<dbReference type="InterPro" id="IPR013105">
    <property type="entry name" value="TPR_2"/>
</dbReference>
<evidence type="ECO:0000313" key="5">
    <source>
        <dbReference type="EMBL" id="CTQ48602.1"/>
    </source>
</evidence>
<evidence type="ECO:0000313" key="6">
    <source>
        <dbReference type="Proteomes" id="UP000049222"/>
    </source>
</evidence>
<feature type="signal peptide" evidence="4">
    <location>
        <begin position="1"/>
        <end position="19"/>
    </location>
</feature>
<dbReference type="PANTHER" id="PTHR12558:SF13">
    <property type="entry name" value="CELL DIVISION CYCLE PROTEIN 27 HOMOLOG"/>
    <property type="match status" value="1"/>
</dbReference>
<gene>
    <name evidence="5" type="ORF">JDO7802_00606</name>
</gene>
<dbReference type="STRING" id="420998.JDO7802_00606"/>
<evidence type="ECO:0000256" key="2">
    <source>
        <dbReference type="ARBA" id="ARBA00022803"/>
    </source>
</evidence>
<dbReference type="PROSITE" id="PS50005">
    <property type="entry name" value="TPR"/>
    <property type="match status" value="2"/>
</dbReference>
<keyword evidence="6" id="KW-1185">Reference proteome</keyword>
<proteinExistence type="predicted"/>
<organism evidence="5 6">
    <name type="scientific">Jannaschia donghaensis</name>
    <dbReference type="NCBI Taxonomy" id="420998"/>
    <lineage>
        <taxon>Bacteria</taxon>
        <taxon>Pseudomonadati</taxon>
        <taxon>Pseudomonadota</taxon>
        <taxon>Alphaproteobacteria</taxon>
        <taxon>Rhodobacterales</taxon>
        <taxon>Roseobacteraceae</taxon>
        <taxon>Jannaschia</taxon>
    </lineage>
</organism>
<keyword evidence="1" id="KW-0677">Repeat</keyword>
<dbReference type="Gene3D" id="1.25.40.10">
    <property type="entry name" value="Tetratricopeptide repeat domain"/>
    <property type="match status" value="2"/>
</dbReference>
<evidence type="ECO:0000256" key="4">
    <source>
        <dbReference type="SAM" id="SignalP"/>
    </source>
</evidence>
<dbReference type="SMART" id="SM00028">
    <property type="entry name" value="TPR"/>
    <property type="match status" value="6"/>
</dbReference>
<dbReference type="Pfam" id="PF07719">
    <property type="entry name" value="TPR_2"/>
    <property type="match status" value="1"/>
</dbReference>
<dbReference type="SUPFAM" id="SSF48452">
    <property type="entry name" value="TPR-like"/>
    <property type="match status" value="3"/>
</dbReference>
<keyword evidence="5" id="KW-0449">Lipoprotein</keyword>
<keyword evidence="4" id="KW-0732">Signal</keyword>
<evidence type="ECO:0000256" key="1">
    <source>
        <dbReference type="ARBA" id="ARBA00022737"/>
    </source>
</evidence>
<dbReference type="OrthoDB" id="9766710at2"/>
<feature type="repeat" description="TPR" evidence="3">
    <location>
        <begin position="393"/>
        <end position="426"/>
    </location>
</feature>
<sequence>MFRSLLLAATCLAPLPALSQGLAGPYLSARIAGFNNDYEAAGASYADLVEQGETTPQILENALIIYSVLGDFDSAVDVADILTQDGQPSQFAASARMVVALRDGDLATARDLLDDGGIAGPLLDGLLDGWILAEEGDIEGALAAFDALADQEAFTPFGLRHKAYLLAMTGDMEQADEIMSGRSGDGLLNATARGIAAHGQVMAQLGRRDDALELVTKANDATSSALLRDMQARLQGDDDVPFDLIRTPQDGMAEAYFIFAALLAGDSSATFTLLNARAASALRPDHVEALVLIAQLLEQQDQLDLAAMVLDAVPSEDPAFYEAEIARADILLATNDDDAAVQALRSLTDSDGDKVEVWAALADALRRLDRFDESASAYDRAIEMLAEVTERNWLLFYARGIARERLDDWPGAERDFRRALELNPGNPNVLNYLGYGLVEQRIKLDEALDMIEQAVEARPNDGFIADSLAWVLYRLGRYEEAVEPMERAVMLTPLDPLINDHLGDVLWAVDRKREARFQWRRALSLDPQEQEDRIRRKLEVGLDVVLEEEGGVGPIEAVD</sequence>
<evidence type="ECO:0000256" key="3">
    <source>
        <dbReference type="PROSITE-ProRule" id="PRU00339"/>
    </source>
</evidence>